<gene>
    <name evidence="1" type="ORF">BE221DRAFT_206903</name>
</gene>
<accession>A0A1Y5I402</accession>
<reference evidence="1" key="1">
    <citation type="submission" date="2017-04" db="EMBL/GenBank/DDBJ databases">
        <title>Population genomics of picophytoplankton unveils novel chromosome hypervariability.</title>
        <authorList>
            <consortium name="DOE Joint Genome Institute"/>
            <person name="Blanc-Mathieu R."/>
            <person name="Krasovec M."/>
            <person name="Hebrard M."/>
            <person name="Yau S."/>
            <person name="Desgranges E."/>
            <person name="Martin J."/>
            <person name="Schackwitz W."/>
            <person name="Kuo A."/>
            <person name="Salin G."/>
            <person name="Donnadieu C."/>
            <person name="Desdevises Y."/>
            <person name="Sanchez-Ferandin S."/>
            <person name="Moreau H."/>
            <person name="Rivals E."/>
            <person name="Grigoriev I.V."/>
            <person name="Grimsley N."/>
            <person name="Eyre-Walker A."/>
            <person name="Piganeau G."/>
        </authorList>
    </citation>
    <scope>NUCLEOTIDE SEQUENCE [LARGE SCALE GENOMIC DNA]</scope>
    <source>
        <strain evidence="1">RCC 1115</strain>
    </source>
</reference>
<protein>
    <submittedName>
        <fullName evidence="1">Uncharacterized protein</fullName>
    </submittedName>
</protein>
<dbReference type="AlphaFoldDB" id="A0A1Y5I402"/>
<sequence length="468" mass="51588">MIGRRALGVACVAAALVATLGTFATARASVVVFGRVVGSGAAAVGAVGSGGAAAAAARRVAAAATATTTATTTGGRPSAIEGFDVYDGASAGRPATRTYVRRDGTTPRVGYHVTWCCENDVEHLATRVRGISRETLGLVFVSKGNRLGCRGLSASVLNHTWMCAETENAQGREVDAMAWFMRRQYDALPEIVVFTHDDRYYFPHMEAFIEGLRERDVAGGDVVGFVAARAKTMDELLARAPEKKSPSELTEDAFVSENVVHENLHAMYAYVNTFALLIGTFFEVKASASELEVQNETHELPGWRLSVKTLGDDIYWPVSANFAVTKTMIRGRTPQFWEAVIALATCDGKLTSHSFEYTAALEWAHTFERAWFPIAFNPNLRERSPEAYADCLLDPKSRCYEVLDWDRDVREIIRYDAERFENMTKYEYRQAAQTRGLRVENDPRDVVKSCGANTWSDHANHERGKLEI</sequence>
<dbReference type="Proteomes" id="UP000195557">
    <property type="component" value="Unassembled WGS sequence"/>
</dbReference>
<evidence type="ECO:0000313" key="1">
    <source>
        <dbReference type="EMBL" id="OUS44236.1"/>
    </source>
</evidence>
<dbReference type="EMBL" id="KZ155825">
    <property type="protein sequence ID" value="OUS44236.1"/>
    <property type="molecule type" value="Genomic_DNA"/>
</dbReference>
<organism evidence="1">
    <name type="scientific">Ostreococcus tauri</name>
    <name type="common">Marine green alga</name>
    <dbReference type="NCBI Taxonomy" id="70448"/>
    <lineage>
        <taxon>Eukaryota</taxon>
        <taxon>Viridiplantae</taxon>
        <taxon>Chlorophyta</taxon>
        <taxon>Mamiellophyceae</taxon>
        <taxon>Mamiellales</taxon>
        <taxon>Bathycoccaceae</taxon>
        <taxon>Ostreococcus</taxon>
    </lineage>
</organism>
<proteinExistence type="predicted"/>
<name>A0A1Y5I402_OSTTA</name>